<protein>
    <submittedName>
        <fullName evidence="5">Nuclease homologue</fullName>
    </submittedName>
</protein>
<feature type="domain" description="TNase-like" evidence="4">
    <location>
        <begin position="134"/>
        <end position="253"/>
    </location>
</feature>
<accession>A0A1I6GTW6</accession>
<dbReference type="SMART" id="SM00318">
    <property type="entry name" value="SNc"/>
    <property type="match status" value="1"/>
</dbReference>
<evidence type="ECO:0000256" key="3">
    <source>
        <dbReference type="ARBA" id="ARBA00022801"/>
    </source>
</evidence>
<dbReference type="PANTHER" id="PTHR12302:SF3">
    <property type="entry name" value="SERINE_THREONINE-PROTEIN KINASE 31"/>
    <property type="match status" value="1"/>
</dbReference>
<name>A0A1I6GTW6_9RHOB</name>
<dbReference type="PROSITE" id="PS50830">
    <property type="entry name" value="TNASE_3"/>
    <property type="match status" value="1"/>
</dbReference>
<dbReference type="GO" id="GO:0016787">
    <property type="term" value="F:hydrolase activity"/>
    <property type="evidence" value="ECO:0007669"/>
    <property type="project" value="UniProtKB-KW"/>
</dbReference>
<gene>
    <name evidence="5" type="ORF">SAMN04488002_1966</name>
</gene>
<dbReference type="Gene3D" id="2.40.50.90">
    <property type="match status" value="1"/>
</dbReference>
<dbReference type="Proteomes" id="UP000199658">
    <property type="component" value="Unassembled WGS sequence"/>
</dbReference>
<evidence type="ECO:0000313" key="6">
    <source>
        <dbReference type="Proteomes" id="UP000199658"/>
    </source>
</evidence>
<dbReference type="GO" id="GO:0004519">
    <property type="term" value="F:endonuclease activity"/>
    <property type="evidence" value="ECO:0007669"/>
    <property type="project" value="UniProtKB-KW"/>
</dbReference>
<dbReference type="InterPro" id="IPR016071">
    <property type="entry name" value="Staphylococal_nuclease_OB-fold"/>
</dbReference>
<dbReference type="SUPFAM" id="SSF50199">
    <property type="entry name" value="Staphylococcal nuclease"/>
    <property type="match status" value="1"/>
</dbReference>
<evidence type="ECO:0000313" key="5">
    <source>
        <dbReference type="EMBL" id="SFR45531.1"/>
    </source>
</evidence>
<evidence type="ECO:0000259" key="4">
    <source>
        <dbReference type="PROSITE" id="PS50830"/>
    </source>
</evidence>
<dbReference type="InterPro" id="IPR035437">
    <property type="entry name" value="SNase_OB-fold_sf"/>
</dbReference>
<reference evidence="6" key="1">
    <citation type="submission" date="2016-10" db="EMBL/GenBank/DDBJ databases">
        <authorList>
            <person name="Varghese N."/>
            <person name="Submissions S."/>
        </authorList>
    </citation>
    <scope>NUCLEOTIDE SEQUENCE [LARGE SCALE GENOMIC DNA]</scope>
    <source>
        <strain evidence="6">DSM 26921</strain>
    </source>
</reference>
<evidence type="ECO:0000256" key="2">
    <source>
        <dbReference type="ARBA" id="ARBA00022759"/>
    </source>
</evidence>
<keyword evidence="6" id="KW-1185">Reference proteome</keyword>
<keyword evidence="2" id="KW-0255">Endonuclease</keyword>
<dbReference type="EMBL" id="FOYO01000001">
    <property type="protein sequence ID" value="SFR45531.1"/>
    <property type="molecule type" value="Genomic_DNA"/>
</dbReference>
<keyword evidence="3" id="KW-0378">Hydrolase</keyword>
<proteinExistence type="predicted"/>
<evidence type="ECO:0000256" key="1">
    <source>
        <dbReference type="ARBA" id="ARBA00022722"/>
    </source>
</evidence>
<organism evidence="5 6">
    <name type="scientific">Litoreibacter janthinus</name>
    <dbReference type="NCBI Taxonomy" id="670154"/>
    <lineage>
        <taxon>Bacteria</taxon>
        <taxon>Pseudomonadati</taxon>
        <taxon>Pseudomonadota</taxon>
        <taxon>Alphaproteobacteria</taxon>
        <taxon>Rhodobacterales</taxon>
        <taxon>Roseobacteraceae</taxon>
        <taxon>Litoreibacter</taxon>
    </lineage>
</organism>
<dbReference type="AlphaFoldDB" id="A0A1I6GTW6"/>
<dbReference type="Pfam" id="PF00565">
    <property type="entry name" value="SNase"/>
    <property type="match status" value="1"/>
</dbReference>
<dbReference type="STRING" id="670154.SAMN04488002_1966"/>
<dbReference type="PANTHER" id="PTHR12302">
    <property type="entry name" value="EBNA2 BINDING PROTEIN P100"/>
    <property type="match status" value="1"/>
</dbReference>
<sequence length="265" mass="29960">MQQNPHNRPLRGLGRELLSGQTGQSRYFPTLQRGFRIVVICGWHRIEPNRLCLLKFSDVTIYFESSGRSTYRPKAKPYKKPVSETFTYKAGRSITAPSTQPKTLQSGTAGRDKAFDAATAHPVARSRVLVGPAHVTDGDTITIQKTQVRLFGIDAPELHHPYGKKAKWAMVRLCKGHHIRAEITEEDEYGRTVAKCFLPDGRDLSEELVKQGLAIDWPKFSGGKYSHLEVTGIRKKLWLADARQKGRVHVWERFDARQKAEGKGR</sequence>
<keyword evidence="1" id="KW-0540">Nuclease</keyword>
<dbReference type="RefSeq" id="WP_245780958.1">
    <property type="nucleotide sequence ID" value="NZ_FOYO01000001.1"/>
</dbReference>